<dbReference type="InterPro" id="IPR011050">
    <property type="entry name" value="Pectin_lyase_fold/virulence"/>
</dbReference>
<accession>A0ABQ9Y2I3</accession>
<gene>
    <name evidence="1" type="ORF">BLNAU_7118</name>
</gene>
<evidence type="ECO:0000313" key="1">
    <source>
        <dbReference type="EMBL" id="KAK2957942.1"/>
    </source>
</evidence>
<keyword evidence="2" id="KW-1185">Reference proteome</keyword>
<dbReference type="EMBL" id="JARBJD010000042">
    <property type="protein sequence ID" value="KAK2957942.1"/>
    <property type="molecule type" value="Genomic_DNA"/>
</dbReference>
<organism evidence="1 2">
    <name type="scientific">Blattamonas nauphoetae</name>
    <dbReference type="NCBI Taxonomy" id="2049346"/>
    <lineage>
        <taxon>Eukaryota</taxon>
        <taxon>Metamonada</taxon>
        <taxon>Preaxostyla</taxon>
        <taxon>Oxymonadida</taxon>
        <taxon>Blattamonas</taxon>
    </lineage>
</organism>
<comment type="caution">
    <text evidence="1">The sequence shown here is derived from an EMBL/GenBank/DDBJ whole genome shotgun (WGS) entry which is preliminary data.</text>
</comment>
<sequence length="661" mass="71306">MIRMFDSEAFQSGSSISLIGVTHHSETSTLPPLVGLFHPPTQLRSTRNSNLNEPFPETEDGVTIIGIGLLVDSTSFPAGTGPLFSFGLSDEQHLPEIMHSLPMETTLIGSLLVNVTSRMVERKTSMLFGGGMNQRVVGSEIDQSVNHDSGTAMMDGNLGGNVRCVNTSFWECRREGNIDPWFINQNITQTDIGRKVFDASCTATLISYSLCTFEDMTVAAGDRTGGAAISIYQAAASLSVKECFFQKCQVAAPNDDGGAICMWGAADAQQSFQLERSSFSECKSIGTDSNHAGCIVLLNTSVTISDSFFENSSAQFDGALTLYTNTHSILSNCAFVLCSASDRGGAVGVYHDATFSFSFLQFRDCTLISTSSAQDVFFYTLTFMQVPKDNFTHCDSTSGLHNVYFRTGSSSTSDLIPQITSPPTISDISIQFDDVRALATVSVTASKAIGGTMGILLDGLLVPRLIHVTFGTDTEPSQTGSAVVSSGPLGVLPKEEYKVLNHSFAAVFLPPRIIHCVCSLKDANTSVMIVSGWELEEGDYVMRVEGPVGVEKEISLSWVNSWTLEGTATLYPLIAKGRLDWDIEYEVTGVMRKTIESEEIKINLSQTLKFTTPKEPIRVEGTNCSVGGEKEKEGVVGSGSVSWVGIHTESAERIVGWRVVG</sequence>
<name>A0ABQ9Y2I3_9EUKA</name>
<dbReference type="Proteomes" id="UP001281761">
    <property type="component" value="Unassembled WGS sequence"/>
</dbReference>
<proteinExistence type="predicted"/>
<reference evidence="1 2" key="1">
    <citation type="journal article" date="2022" name="bioRxiv">
        <title>Genomics of Preaxostyla Flagellates Illuminates Evolutionary Transitions and the Path Towards Mitochondrial Loss.</title>
        <authorList>
            <person name="Novak L.V.F."/>
            <person name="Treitli S.C."/>
            <person name="Pyrih J."/>
            <person name="Halakuc P."/>
            <person name="Pipaliya S.V."/>
            <person name="Vacek V."/>
            <person name="Brzon O."/>
            <person name="Soukal P."/>
            <person name="Eme L."/>
            <person name="Dacks J.B."/>
            <person name="Karnkowska A."/>
            <person name="Elias M."/>
            <person name="Hampl V."/>
        </authorList>
    </citation>
    <scope>NUCLEOTIDE SEQUENCE [LARGE SCALE GENOMIC DNA]</scope>
    <source>
        <strain evidence="1">NAU3</strain>
        <tissue evidence="1">Gut</tissue>
    </source>
</reference>
<dbReference type="SUPFAM" id="SSF51126">
    <property type="entry name" value="Pectin lyase-like"/>
    <property type="match status" value="1"/>
</dbReference>
<protein>
    <submittedName>
        <fullName evidence="1">Uncharacterized protein</fullName>
    </submittedName>
</protein>
<evidence type="ECO:0000313" key="2">
    <source>
        <dbReference type="Proteomes" id="UP001281761"/>
    </source>
</evidence>